<dbReference type="KEGG" id="aprs:BI364_00850"/>
<gene>
    <name evidence="1" type="ORF">BI364_00850</name>
</gene>
<dbReference type="AlphaFoldDB" id="A0A1D8IJU5"/>
<protein>
    <submittedName>
        <fullName evidence="1">Uncharacterized protein</fullName>
    </submittedName>
</protein>
<dbReference type="EMBL" id="CP017415">
    <property type="protein sequence ID" value="AOU96750.1"/>
    <property type="molecule type" value="Genomic_DNA"/>
</dbReference>
<proteinExistence type="predicted"/>
<name>A0A1D8IJU5_9GAMM</name>
<accession>A0A1D8IJU5</accession>
<reference evidence="2" key="1">
    <citation type="submission" date="2016-09" db="EMBL/GenBank/DDBJ databases">
        <title>Acidihalobacter prosperus F5.</title>
        <authorList>
            <person name="Khaleque H.N."/>
            <person name="Ramsay J.P."/>
            <person name="Kaksonen A.H."/>
            <person name="Boxall N.J."/>
            <person name="Watkin E.L.J."/>
        </authorList>
    </citation>
    <scope>NUCLEOTIDE SEQUENCE [LARGE SCALE GENOMIC DNA]</scope>
    <source>
        <strain evidence="2">F5</strain>
    </source>
</reference>
<organism evidence="1 2">
    <name type="scientific">Acidihalobacter yilgarnensis</name>
    <dbReference type="NCBI Taxonomy" id="2819280"/>
    <lineage>
        <taxon>Bacteria</taxon>
        <taxon>Pseudomonadati</taxon>
        <taxon>Pseudomonadota</taxon>
        <taxon>Gammaproteobacteria</taxon>
        <taxon>Chromatiales</taxon>
        <taxon>Ectothiorhodospiraceae</taxon>
        <taxon>Acidihalobacter</taxon>
    </lineage>
</organism>
<sequence length="113" mass="12791">MGDVEQLGTQVDTDSTGTGELVDTEFLKGIDYNMRGGHVGRRRPAATEQELVGVHAQLCVVDGLSPDEYLKRHYLDCAWLMACIRWSVRSAVSECEYGGFWPDHQYRVLRLEE</sequence>
<dbReference type="Proteomes" id="UP000095401">
    <property type="component" value="Chromosome"/>
</dbReference>
<evidence type="ECO:0000313" key="1">
    <source>
        <dbReference type="EMBL" id="AOU96750.1"/>
    </source>
</evidence>
<evidence type="ECO:0000313" key="2">
    <source>
        <dbReference type="Proteomes" id="UP000095401"/>
    </source>
</evidence>
<keyword evidence="2" id="KW-1185">Reference proteome</keyword>
<dbReference type="RefSeq" id="WP_070077144.1">
    <property type="nucleotide sequence ID" value="NZ_CP017415.1"/>
</dbReference>